<dbReference type="InterPro" id="IPR011335">
    <property type="entry name" value="Restrct_endonuc-II-like"/>
</dbReference>
<feature type="domain" description="AbiEi antitoxin N-terminal" evidence="3">
    <location>
        <begin position="11"/>
        <end position="51"/>
    </location>
</feature>
<feature type="region of interest" description="Disordered" evidence="1">
    <location>
        <begin position="285"/>
        <end position="328"/>
    </location>
</feature>
<evidence type="ECO:0000259" key="3">
    <source>
        <dbReference type="Pfam" id="PF13338"/>
    </source>
</evidence>
<sequence length="328" mass="35531">MGVNDAIWQHLANHDGVITMAEACSRGSSRHSVARRVTSDEWVREAKGVYRGADHPKTLRARVRIAVASVGPTAVLSGPAAAWWLDLASAFPPTITVIARAKGRHRNARPGVAVTHRRLADTDVEASDELEVTSVALTVLDTAAEMGPQVVDNALLLDRVTVEQLAEAHARYPSRTGAGRTRLILGSLASGARSEAERVTVGIYRDHGITGWSANRMVEGHLVDFVFAESMVIIEIDGFAFHRDAATFQRDRTKRNKLIASGWTVLNFTWDDITRRPGDVAAQVRSATTDVADGRGGRTHRQPSPATTALPPGSPPLPRIGPVMRRRS</sequence>
<dbReference type="EMBL" id="JACWMS010000001">
    <property type="protein sequence ID" value="MBD1318974.1"/>
    <property type="molecule type" value="Genomic_DNA"/>
</dbReference>
<dbReference type="Gene3D" id="3.40.960.10">
    <property type="entry name" value="VSR Endonuclease"/>
    <property type="match status" value="1"/>
</dbReference>
<protein>
    <submittedName>
        <fullName evidence="4">DUF559 domain-containing protein</fullName>
    </submittedName>
</protein>
<evidence type="ECO:0000313" key="5">
    <source>
        <dbReference type="Proteomes" id="UP000602395"/>
    </source>
</evidence>
<name>A0ABR7WB53_9ACTN</name>
<organism evidence="4 5">
    <name type="scientific">Gordonia hankookensis</name>
    <dbReference type="NCBI Taxonomy" id="589403"/>
    <lineage>
        <taxon>Bacteria</taxon>
        <taxon>Bacillati</taxon>
        <taxon>Actinomycetota</taxon>
        <taxon>Actinomycetes</taxon>
        <taxon>Mycobacteriales</taxon>
        <taxon>Gordoniaceae</taxon>
        <taxon>Gordonia</taxon>
    </lineage>
</organism>
<reference evidence="4 5" key="1">
    <citation type="submission" date="2020-09" db="EMBL/GenBank/DDBJ databases">
        <title>Novel species in genus Gordonia.</title>
        <authorList>
            <person name="Zhang G."/>
        </authorList>
    </citation>
    <scope>NUCLEOTIDE SEQUENCE [LARGE SCALE GENOMIC DNA]</scope>
    <source>
        <strain evidence="4 5">ON-33</strain>
    </source>
</reference>
<dbReference type="Pfam" id="PF13338">
    <property type="entry name" value="AbiEi_4"/>
    <property type="match status" value="1"/>
</dbReference>
<dbReference type="InterPro" id="IPR007569">
    <property type="entry name" value="DUF559"/>
</dbReference>
<dbReference type="RefSeq" id="WP_190265926.1">
    <property type="nucleotide sequence ID" value="NZ_BAABAD010000003.1"/>
</dbReference>
<comment type="caution">
    <text evidence="4">The sequence shown here is derived from an EMBL/GenBank/DDBJ whole genome shotgun (WGS) entry which is preliminary data.</text>
</comment>
<feature type="domain" description="DUF559" evidence="2">
    <location>
        <begin position="204"/>
        <end position="285"/>
    </location>
</feature>
<accession>A0ABR7WB53</accession>
<dbReference type="SUPFAM" id="SSF52980">
    <property type="entry name" value="Restriction endonuclease-like"/>
    <property type="match status" value="1"/>
</dbReference>
<dbReference type="InterPro" id="IPR025159">
    <property type="entry name" value="AbiEi_N"/>
</dbReference>
<keyword evidence="5" id="KW-1185">Reference proteome</keyword>
<gene>
    <name evidence="4" type="ORF">IDF66_05200</name>
</gene>
<dbReference type="Pfam" id="PF04480">
    <property type="entry name" value="DUF559"/>
    <property type="match status" value="1"/>
</dbReference>
<dbReference type="Proteomes" id="UP000602395">
    <property type="component" value="Unassembled WGS sequence"/>
</dbReference>
<evidence type="ECO:0000313" key="4">
    <source>
        <dbReference type="EMBL" id="MBD1318974.1"/>
    </source>
</evidence>
<evidence type="ECO:0000259" key="2">
    <source>
        <dbReference type="Pfam" id="PF04480"/>
    </source>
</evidence>
<evidence type="ECO:0000256" key="1">
    <source>
        <dbReference type="SAM" id="MobiDB-lite"/>
    </source>
</evidence>
<proteinExistence type="predicted"/>